<gene>
    <name evidence="1" type="ORF">JYB65_07240</name>
</gene>
<dbReference type="Proteomes" id="UP000664545">
    <property type="component" value="Unassembled WGS sequence"/>
</dbReference>
<comment type="caution">
    <text evidence="1">The sequence shown here is derived from an EMBL/GenBank/DDBJ whole genome shotgun (WGS) entry which is preliminary data.</text>
</comment>
<dbReference type="InterPro" id="IPR049254">
    <property type="entry name" value="Phage_tail_terminator"/>
</dbReference>
<protein>
    <submittedName>
        <fullName evidence="1">Uncharacterized protein</fullName>
    </submittedName>
</protein>
<evidence type="ECO:0000313" key="2">
    <source>
        <dbReference type="Proteomes" id="UP000664545"/>
    </source>
</evidence>
<dbReference type="RefSeq" id="WP_206581984.1">
    <property type="nucleotide sequence ID" value="NZ_JAFJZZ010000002.1"/>
</dbReference>
<accession>A0A939D8M2</accession>
<sequence length="135" mass="15718">MINSLKQAITDKLTEIYPAHTVYDEEIPETIEGPVFLIALTKQDYKKRMNNKYKSIISFDIAYYSDKPTTDVKVDFLNAQRELFRAFDLISTFRVLNKQANIKENILHFTFDISYCEMTAETEPVMQSQTTTTNL</sequence>
<dbReference type="Pfam" id="PF20765">
    <property type="entry name" value="Phage_tail_terminator_8"/>
    <property type="match status" value="1"/>
</dbReference>
<dbReference type="EMBL" id="JAFJZZ010000002">
    <property type="protein sequence ID" value="MBN7773151.1"/>
    <property type="molecule type" value="Genomic_DNA"/>
</dbReference>
<dbReference type="AlphaFoldDB" id="A0A939D8M2"/>
<reference evidence="1" key="1">
    <citation type="submission" date="2021-02" db="EMBL/GenBank/DDBJ databases">
        <title>Abyssanaerobacter marinus gen.nov., sp., nov, anaerobic bacterium isolated from the Onnuri vent field of Indian Ocean and suggestion of Mogibacteriaceae fam. nov., and proposal of reclassification of ambiguous this family's genus member.</title>
        <authorList>
            <person name="Kim Y.J."/>
            <person name="Yang J.-A."/>
        </authorList>
    </citation>
    <scope>NUCLEOTIDE SEQUENCE</scope>
    <source>
        <strain evidence="1">DSM 2634</strain>
    </source>
</reference>
<organism evidence="1 2">
    <name type="scientific">Clostridium aminobutyricum</name>
    <dbReference type="NCBI Taxonomy" id="33953"/>
    <lineage>
        <taxon>Bacteria</taxon>
        <taxon>Bacillati</taxon>
        <taxon>Bacillota</taxon>
        <taxon>Clostridia</taxon>
        <taxon>Eubacteriales</taxon>
        <taxon>Clostridiaceae</taxon>
        <taxon>Clostridium</taxon>
    </lineage>
</organism>
<name>A0A939D8M2_CLOAM</name>
<proteinExistence type="predicted"/>
<evidence type="ECO:0000313" key="1">
    <source>
        <dbReference type="EMBL" id="MBN7773151.1"/>
    </source>
</evidence>
<keyword evidence="2" id="KW-1185">Reference proteome</keyword>